<keyword evidence="2" id="KW-1133">Transmembrane helix</keyword>
<dbReference type="Proteomes" id="UP000078476">
    <property type="component" value="Unassembled WGS sequence"/>
</dbReference>
<evidence type="ECO:0000256" key="3">
    <source>
        <dbReference type="SAM" id="SignalP"/>
    </source>
</evidence>
<sequence length="293" mass="32998">MLIISLLFISCCISSAWADEFKIEVSKDLIQTYSQPISGLEEPVLLKDHNQLPTEIKQDDANSVPQSSDSKSIQNLQDKPSPPTKTSESAVVLQRSKPKPSPINPLQMQSNAGLMQRNMLAADPNLGFYPNLNANQNQSYDEFLGEMHDELRLMVGEEVYSKMAWTYLDLKRLDNWIYETTSQFALFSQQALFGNQAVVGLSDQLKAELFFMGLMGSDASRLQHMQMGSQVDVLQTQYETEQAIKIAAADAEIEGRFFGILKYLTILNFVYLILAVMALVYLAKLFSFLVKQQ</sequence>
<evidence type="ECO:0000256" key="1">
    <source>
        <dbReference type="SAM" id="MobiDB-lite"/>
    </source>
</evidence>
<feature type="transmembrane region" description="Helical" evidence="2">
    <location>
        <begin position="269"/>
        <end position="290"/>
    </location>
</feature>
<dbReference type="OrthoDB" id="5573271at2"/>
<dbReference type="EMBL" id="LUUI01000096">
    <property type="protein sequence ID" value="OAI16306.1"/>
    <property type="molecule type" value="Genomic_DNA"/>
</dbReference>
<proteinExistence type="predicted"/>
<evidence type="ECO:0000256" key="2">
    <source>
        <dbReference type="SAM" id="Phobius"/>
    </source>
</evidence>
<keyword evidence="5" id="KW-1185">Reference proteome</keyword>
<comment type="caution">
    <text evidence="4">The sequence shown here is derived from an EMBL/GenBank/DDBJ whole genome shotgun (WGS) entry which is preliminary data.</text>
</comment>
<evidence type="ECO:0000313" key="4">
    <source>
        <dbReference type="EMBL" id="OAI16306.1"/>
    </source>
</evidence>
<dbReference type="RefSeq" id="WP_066981378.1">
    <property type="nucleotide sequence ID" value="NZ_LUUI01000096.1"/>
</dbReference>
<dbReference type="STRING" id="980561.A1359_08140"/>
<dbReference type="AlphaFoldDB" id="A0A177NE14"/>
<reference evidence="4 5" key="1">
    <citation type="submission" date="2016-03" db="EMBL/GenBank/DDBJ databases">
        <authorList>
            <person name="Ploux O."/>
        </authorList>
    </citation>
    <scope>NUCLEOTIDE SEQUENCE [LARGE SCALE GENOMIC DNA]</scope>
    <source>
        <strain evidence="4 5">R-45370</strain>
    </source>
</reference>
<feature type="compositionally biased region" description="Polar residues" evidence="1">
    <location>
        <begin position="61"/>
        <end position="89"/>
    </location>
</feature>
<keyword evidence="2" id="KW-0812">Transmembrane</keyword>
<feature type="signal peptide" evidence="3">
    <location>
        <begin position="1"/>
        <end position="18"/>
    </location>
</feature>
<evidence type="ECO:0000313" key="5">
    <source>
        <dbReference type="Proteomes" id="UP000078476"/>
    </source>
</evidence>
<keyword evidence="2" id="KW-0472">Membrane</keyword>
<keyword evidence="3" id="KW-0732">Signal</keyword>
<protein>
    <submittedName>
        <fullName evidence="4">Uncharacterized protein</fullName>
    </submittedName>
</protein>
<name>A0A177NE14_9GAMM</name>
<feature type="region of interest" description="Disordered" evidence="1">
    <location>
        <begin position="56"/>
        <end position="106"/>
    </location>
</feature>
<accession>A0A177NE14</accession>
<gene>
    <name evidence="4" type="ORF">A1359_08140</name>
</gene>
<feature type="chain" id="PRO_5008069029" evidence="3">
    <location>
        <begin position="19"/>
        <end position="293"/>
    </location>
</feature>
<organism evidence="4 5">
    <name type="scientific">Methylomonas lenta</name>
    <dbReference type="NCBI Taxonomy" id="980561"/>
    <lineage>
        <taxon>Bacteria</taxon>
        <taxon>Pseudomonadati</taxon>
        <taxon>Pseudomonadota</taxon>
        <taxon>Gammaproteobacteria</taxon>
        <taxon>Methylococcales</taxon>
        <taxon>Methylococcaceae</taxon>
        <taxon>Methylomonas</taxon>
    </lineage>
</organism>